<keyword evidence="1" id="KW-0614">Plasmid</keyword>
<organism evidence="1 2">
    <name type="scientific">Rhizobium grahamii CCGE 502</name>
    <dbReference type="NCBI Taxonomy" id="990285"/>
    <lineage>
        <taxon>Bacteria</taxon>
        <taxon>Pseudomonadati</taxon>
        <taxon>Pseudomonadota</taxon>
        <taxon>Alphaproteobacteria</taxon>
        <taxon>Hyphomicrobiales</taxon>
        <taxon>Rhizobiaceae</taxon>
        <taxon>Rhizobium/Agrobacterium group</taxon>
        <taxon>Rhizobium</taxon>
    </lineage>
</organism>
<dbReference type="EMBL" id="AEYE02000038">
    <property type="protein sequence ID" value="EPE93933.1"/>
    <property type="molecule type" value="Genomic_DNA"/>
</dbReference>
<evidence type="ECO:0000313" key="2">
    <source>
        <dbReference type="Proteomes" id="UP000014411"/>
    </source>
</evidence>
<dbReference type="InterPro" id="IPR036388">
    <property type="entry name" value="WH-like_DNA-bd_sf"/>
</dbReference>
<accession>S3I2C5</accession>
<dbReference type="InterPro" id="IPR009057">
    <property type="entry name" value="Homeodomain-like_sf"/>
</dbReference>
<evidence type="ECO:0000313" key="1">
    <source>
        <dbReference type="EMBL" id="EPE93933.1"/>
    </source>
</evidence>
<dbReference type="Pfam" id="PF04255">
    <property type="entry name" value="DUF433"/>
    <property type="match status" value="1"/>
</dbReference>
<evidence type="ECO:0008006" key="3">
    <source>
        <dbReference type="Google" id="ProtNLM"/>
    </source>
</evidence>
<dbReference type="PANTHER" id="PTHR34849">
    <property type="entry name" value="SSL5025 PROTEIN"/>
    <property type="match status" value="1"/>
</dbReference>
<sequence>MPAIVALLRRRCEIRVARLVSVELHPGARPQGRVHRFRAILMSQPLQKMTETLNDWTLCRVGQSASWEGSIFQRGPRGLSRHCRSHLSERLDDLAAAREAVASSPDILGGTPVIHGTRIPVYDVAASIAAGGSTERILETWPNLNAEKIRLATIYAEANPLRGRPRAFTDLPEGSVILTDRRVPRRGRRDEVSD</sequence>
<protein>
    <recommendedName>
        <fullName evidence="3">DUF433 domain-containing protein</fullName>
    </recommendedName>
</protein>
<proteinExistence type="predicted"/>
<gene>
    <name evidence="1" type="ORF">RGCCGE502_34136</name>
</gene>
<dbReference type="PANTHER" id="PTHR34849:SF3">
    <property type="entry name" value="SSR2962 PROTEIN"/>
    <property type="match status" value="1"/>
</dbReference>
<dbReference type="InterPro" id="IPR007367">
    <property type="entry name" value="DUF433"/>
</dbReference>
<name>S3I2C5_9HYPH</name>
<dbReference type="AlphaFoldDB" id="S3I2C5"/>
<reference evidence="1 2" key="1">
    <citation type="journal article" date="2012" name="J. Bacteriol.">
        <title>Genome sequence of Rhizobium grahamii CCGE502, a broad-host-range symbiont with low nodulation competitiveness in Phaseolus vulgaris.</title>
        <authorList>
            <person name="Althabegoiti M.J."/>
            <person name="Lozano L."/>
            <person name="Torres-Tejerizo G."/>
            <person name="Ormeno-Orrillo E."/>
            <person name="Rogel M.A."/>
            <person name="Gonzalez V."/>
            <person name="Martinez-Romero E."/>
        </authorList>
    </citation>
    <scope>NUCLEOTIDE SEQUENCE [LARGE SCALE GENOMIC DNA]</scope>
    <source>
        <strain evidence="1 2">CCGE 502</strain>
        <plasmid evidence="1">pRg502a</plasmid>
    </source>
</reference>
<dbReference type="SUPFAM" id="SSF46689">
    <property type="entry name" value="Homeodomain-like"/>
    <property type="match status" value="1"/>
</dbReference>
<comment type="caution">
    <text evidence="1">The sequence shown here is derived from an EMBL/GenBank/DDBJ whole genome shotgun (WGS) entry which is preliminary data.</text>
</comment>
<dbReference type="Gene3D" id="1.10.10.10">
    <property type="entry name" value="Winged helix-like DNA-binding domain superfamily/Winged helix DNA-binding domain"/>
    <property type="match status" value="1"/>
</dbReference>
<geneLocation type="plasmid" evidence="1">
    <name>pRg502a</name>
</geneLocation>
<keyword evidence="2" id="KW-1185">Reference proteome</keyword>
<dbReference type="Proteomes" id="UP000014411">
    <property type="component" value="Unassembled WGS sequence"/>
</dbReference>
<dbReference type="HOGENOM" id="CLU_1401475_0_0_5"/>